<dbReference type="STRING" id="714943.Mucpa_0794"/>
<dbReference type="RefSeq" id="WP_008504590.1">
    <property type="nucleotide sequence ID" value="NZ_CM001403.1"/>
</dbReference>
<sequence>MSVSIIKRVGVTAIIVFLLFLLTFTVAMFLSDSKGPDSNVIDDHGQKIGGVFIRYQNQIYAAVPSNGYYLIKEADANSFKLVDDSYQNRQFGIDKNHAYCGNLVIKDFNPATAKAIGNDYFTDGKQTCYCASMSVRNEALSIASELGQRSLHGFGIYDKPQTYIYPLTKLEAGYAPYRAILKTEVVTNGTLSYYQGKILPQTHAAGLRQISELYNDGGIRESQHYLADGQSVYYKNTRLPLHDHPDLHAIVIDGQSQTDYLIDPKQGMVYVNDIPFDKQYSPYHVLSLNGEHVYHSLFLSKDGVFYFDKQEKKVLRIKDNPFGSGGFKEIAPLIFSDGHQILYTEASQIWGGYRNPGLKSESTHIFRLDEPTTGTWQKIGMVNGSFGSVWKNGNTYYYFDQLGYSQLINQTIYRITDQATVDALLFPEIRTDDIRKLVDKGHLAKVKRTELLEVKTKFSNGPGEVIWIVSAVFIGIQLIIWVLRKLGIKSPLASKISTLK</sequence>
<evidence type="ECO:0008006" key="4">
    <source>
        <dbReference type="Google" id="ProtNLM"/>
    </source>
</evidence>
<gene>
    <name evidence="2" type="ORF">Mucpa_0794</name>
</gene>
<feature type="transmembrane region" description="Helical" evidence="1">
    <location>
        <begin position="465"/>
        <end position="483"/>
    </location>
</feature>
<dbReference type="Pfam" id="PF13644">
    <property type="entry name" value="DKNYY"/>
    <property type="match status" value="1"/>
</dbReference>
<evidence type="ECO:0000313" key="2">
    <source>
        <dbReference type="EMBL" id="EHQ24975.1"/>
    </source>
</evidence>
<dbReference type="OrthoDB" id="8647779at2"/>
<evidence type="ECO:0000313" key="3">
    <source>
        <dbReference type="Proteomes" id="UP000002774"/>
    </source>
</evidence>
<dbReference type="HOGENOM" id="CLU_032967_1_0_10"/>
<keyword evidence="3" id="KW-1185">Reference proteome</keyword>
<dbReference type="AlphaFoldDB" id="H1Y9Z1"/>
<evidence type="ECO:0000256" key="1">
    <source>
        <dbReference type="SAM" id="Phobius"/>
    </source>
</evidence>
<dbReference type="EMBL" id="CM001403">
    <property type="protein sequence ID" value="EHQ24975.1"/>
    <property type="molecule type" value="Genomic_DNA"/>
</dbReference>
<dbReference type="Proteomes" id="UP000002774">
    <property type="component" value="Chromosome"/>
</dbReference>
<proteinExistence type="predicted"/>
<keyword evidence="1" id="KW-0472">Membrane</keyword>
<protein>
    <recommendedName>
        <fullName evidence="4">DKNYY family protein</fullName>
    </recommendedName>
</protein>
<organism evidence="2 3">
    <name type="scientific">Mucilaginibacter paludis DSM 18603</name>
    <dbReference type="NCBI Taxonomy" id="714943"/>
    <lineage>
        <taxon>Bacteria</taxon>
        <taxon>Pseudomonadati</taxon>
        <taxon>Bacteroidota</taxon>
        <taxon>Sphingobacteriia</taxon>
        <taxon>Sphingobacteriales</taxon>
        <taxon>Sphingobacteriaceae</taxon>
        <taxon>Mucilaginibacter</taxon>
    </lineage>
</organism>
<dbReference type="InterPro" id="IPR027375">
    <property type="entry name" value="DKNYY"/>
</dbReference>
<keyword evidence="1" id="KW-1133">Transmembrane helix</keyword>
<keyword evidence="1" id="KW-0812">Transmembrane</keyword>
<reference evidence="2" key="1">
    <citation type="submission" date="2011-09" db="EMBL/GenBank/DDBJ databases">
        <title>The permanent draft genome of Mucilaginibacter paludis DSM 18603.</title>
        <authorList>
            <consortium name="US DOE Joint Genome Institute (JGI-PGF)"/>
            <person name="Lucas S."/>
            <person name="Han J."/>
            <person name="Lapidus A."/>
            <person name="Bruce D."/>
            <person name="Goodwin L."/>
            <person name="Pitluck S."/>
            <person name="Peters L."/>
            <person name="Kyrpides N."/>
            <person name="Mavromatis K."/>
            <person name="Ivanova N."/>
            <person name="Mikhailova N."/>
            <person name="Held B."/>
            <person name="Detter J.C."/>
            <person name="Tapia R."/>
            <person name="Han C."/>
            <person name="Land M."/>
            <person name="Hauser L."/>
            <person name="Markowitz V."/>
            <person name="Cheng J.-F."/>
            <person name="Hugenholtz P."/>
            <person name="Woyke T."/>
            <person name="Wu D."/>
            <person name="Tindall B."/>
            <person name="Brambilla E."/>
            <person name="Klenk H.-P."/>
            <person name="Eisen J.A."/>
        </authorList>
    </citation>
    <scope>NUCLEOTIDE SEQUENCE [LARGE SCALE GENOMIC DNA]</scope>
    <source>
        <strain evidence="2">DSM 18603</strain>
    </source>
</reference>
<name>H1Y9Z1_9SPHI</name>
<feature type="transmembrane region" description="Helical" evidence="1">
    <location>
        <begin position="9"/>
        <end position="30"/>
    </location>
</feature>
<accession>H1Y9Z1</accession>
<dbReference type="eggNOG" id="ENOG502Z8QC">
    <property type="taxonomic scope" value="Bacteria"/>
</dbReference>